<evidence type="ECO:0000256" key="1">
    <source>
        <dbReference type="SAM" id="MobiDB-lite"/>
    </source>
</evidence>
<reference evidence="2 3" key="1">
    <citation type="submission" date="2021-06" db="EMBL/GenBank/DDBJ databases">
        <title>Caerostris darwini draft genome.</title>
        <authorList>
            <person name="Kono N."/>
            <person name="Arakawa K."/>
        </authorList>
    </citation>
    <scope>NUCLEOTIDE SEQUENCE [LARGE SCALE GENOMIC DNA]</scope>
</reference>
<organism evidence="2 3">
    <name type="scientific">Caerostris darwini</name>
    <dbReference type="NCBI Taxonomy" id="1538125"/>
    <lineage>
        <taxon>Eukaryota</taxon>
        <taxon>Metazoa</taxon>
        <taxon>Ecdysozoa</taxon>
        <taxon>Arthropoda</taxon>
        <taxon>Chelicerata</taxon>
        <taxon>Arachnida</taxon>
        <taxon>Araneae</taxon>
        <taxon>Araneomorphae</taxon>
        <taxon>Entelegynae</taxon>
        <taxon>Araneoidea</taxon>
        <taxon>Araneidae</taxon>
        <taxon>Caerostris</taxon>
    </lineage>
</organism>
<evidence type="ECO:0000313" key="3">
    <source>
        <dbReference type="Proteomes" id="UP001054837"/>
    </source>
</evidence>
<evidence type="ECO:0000313" key="2">
    <source>
        <dbReference type="EMBL" id="GIX93248.1"/>
    </source>
</evidence>
<dbReference type="EMBL" id="BPLQ01002481">
    <property type="protein sequence ID" value="GIX93248.1"/>
    <property type="molecule type" value="Genomic_DNA"/>
</dbReference>
<accession>A0AAV4P9W0</accession>
<dbReference type="Proteomes" id="UP001054837">
    <property type="component" value="Unassembled WGS sequence"/>
</dbReference>
<comment type="caution">
    <text evidence="2">The sequence shown here is derived from an EMBL/GenBank/DDBJ whole genome shotgun (WGS) entry which is preliminary data.</text>
</comment>
<feature type="region of interest" description="Disordered" evidence="1">
    <location>
        <begin position="27"/>
        <end position="88"/>
    </location>
</feature>
<protein>
    <submittedName>
        <fullName evidence="2">Uncharacterized protein</fullName>
    </submittedName>
</protein>
<name>A0AAV4P9W0_9ARAC</name>
<proteinExistence type="predicted"/>
<sequence length="88" mass="9265">MIKCVKKWSLFFYPAGCKSGSMMTPVGHKGGVPDMESAGRSPQKTTAPLPISSPPYLAPKSPKTVQCGGLSPFDAFPHPSGKGSSRNK</sequence>
<gene>
    <name evidence="2" type="ORF">CDAR_435681</name>
</gene>
<keyword evidence="3" id="KW-1185">Reference proteome</keyword>
<dbReference type="AlphaFoldDB" id="A0AAV4P9W0"/>